<dbReference type="PANTHER" id="PTHR31263">
    <property type="entry name" value="CELLULASE FAMILY PROTEIN (AFU_ORTHOLOGUE AFUA_5G14560)"/>
    <property type="match status" value="1"/>
</dbReference>
<evidence type="ECO:0000256" key="6">
    <source>
        <dbReference type="ARBA" id="ARBA00022989"/>
    </source>
</evidence>
<evidence type="ECO:0000256" key="3">
    <source>
        <dbReference type="ARBA" id="ARBA00007049"/>
    </source>
</evidence>
<dbReference type="Gene3D" id="3.20.20.80">
    <property type="entry name" value="Glycosidases"/>
    <property type="match status" value="1"/>
</dbReference>
<keyword evidence="8" id="KW-0326">Glycosidase</keyword>
<dbReference type="GO" id="GO:0030026">
    <property type="term" value="P:intracellular manganese ion homeostasis"/>
    <property type="evidence" value="ECO:0007669"/>
    <property type="project" value="InterPro"/>
</dbReference>
<keyword evidence="6 9" id="KW-1133">Transmembrane helix</keyword>
<dbReference type="Pfam" id="PF01988">
    <property type="entry name" value="VIT1"/>
    <property type="match status" value="1"/>
</dbReference>
<feature type="transmembrane region" description="Helical" evidence="9">
    <location>
        <begin position="597"/>
        <end position="616"/>
    </location>
</feature>
<evidence type="ECO:0000256" key="2">
    <source>
        <dbReference type="ARBA" id="ARBA00005641"/>
    </source>
</evidence>
<reference evidence="12 13" key="1">
    <citation type="submission" date="2018-08" db="EMBL/GenBank/DDBJ databases">
        <title>Draft genome sequences of two Aspergillus turcosus clinical strains isolated from bronchoalveolar lavage fluid: one azole-susceptible and the other azole-resistant.</title>
        <authorList>
            <person name="Parent-Michaud M."/>
            <person name="Dufresne P.J."/>
            <person name="Fournier E."/>
            <person name="Martineau C."/>
            <person name="Moreira S."/>
            <person name="Perkins V."/>
            <person name="De Repentigny L."/>
            <person name="Dufresne S.F."/>
        </authorList>
    </citation>
    <scope>NUCLEOTIDE SEQUENCE [LARGE SCALE GENOMIC DNA]</scope>
    <source>
        <strain evidence="12">HMR AF 1038</strain>
    </source>
</reference>
<evidence type="ECO:0000313" key="12">
    <source>
        <dbReference type="EMBL" id="RLM00073.1"/>
    </source>
</evidence>
<dbReference type="Proteomes" id="UP000215289">
    <property type="component" value="Unassembled WGS sequence"/>
</dbReference>
<gene>
    <name evidence="12" type="ORF">CFD26_105392</name>
</gene>
<keyword evidence="13" id="KW-1185">Reference proteome</keyword>
<keyword evidence="5" id="KW-0378">Hydrolase</keyword>
<evidence type="ECO:0000259" key="11">
    <source>
        <dbReference type="Pfam" id="PF00150"/>
    </source>
</evidence>
<keyword evidence="4 9" id="KW-0812">Transmembrane</keyword>
<organism evidence="12 13">
    <name type="scientific">Aspergillus turcosus</name>
    <dbReference type="NCBI Taxonomy" id="1245748"/>
    <lineage>
        <taxon>Eukaryota</taxon>
        <taxon>Fungi</taxon>
        <taxon>Dikarya</taxon>
        <taxon>Ascomycota</taxon>
        <taxon>Pezizomycotina</taxon>
        <taxon>Eurotiomycetes</taxon>
        <taxon>Eurotiomycetidae</taxon>
        <taxon>Eurotiales</taxon>
        <taxon>Aspergillaceae</taxon>
        <taxon>Aspergillus</taxon>
        <taxon>Aspergillus subgen. Fumigati</taxon>
    </lineage>
</organism>
<feature type="transmembrane region" description="Helical" evidence="9">
    <location>
        <begin position="628"/>
        <end position="653"/>
    </location>
</feature>
<dbReference type="InterPro" id="IPR017853">
    <property type="entry name" value="GH"/>
</dbReference>
<dbReference type="OrthoDB" id="442731at2759"/>
<dbReference type="InterPro" id="IPR001547">
    <property type="entry name" value="Glyco_hydro_5"/>
</dbReference>
<dbReference type="GO" id="GO:0012505">
    <property type="term" value="C:endomembrane system"/>
    <property type="evidence" value="ECO:0007669"/>
    <property type="project" value="UniProtKB-SubCell"/>
</dbReference>
<feature type="chain" id="PRO_5018647751" description="Glycoside hydrolase family 5 domain-containing protein" evidence="10">
    <location>
        <begin position="20"/>
        <end position="660"/>
    </location>
</feature>
<evidence type="ECO:0000256" key="7">
    <source>
        <dbReference type="ARBA" id="ARBA00023136"/>
    </source>
</evidence>
<keyword evidence="10" id="KW-0732">Signal</keyword>
<comment type="subcellular location">
    <subcellularLocation>
        <location evidence="1">Endomembrane system</location>
        <topology evidence="1">Multi-pass membrane protein</topology>
    </subcellularLocation>
</comment>
<proteinExistence type="inferred from homology"/>
<dbReference type="InterPro" id="IPR008217">
    <property type="entry name" value="Ccc1_fam"/>
</dbReference>
<comment type="caution">
    <text evidence="12">The sequence shown here is derived from an EMBL/GenBank/DDBJ whole genome shotgun (WGS) entry which is preliminary data.</text>
</comment>
<dbReference type="SUPFAM" id="SSF51445">
    <property type="entry name" value="(Trans)glycosidases"/>
    <property type="match status" value="1"/>
</dbReference>
<keyword evidence="7 9" id="KW-0472">Membrane</keyword>
<evidence type="ECO:0000256" key="1">
    <source>
        <dbReference type="ARBA" id="ARBA00004127"/>
    </source>
</evidence>
<name>A0A3R7IIX8_9EURO</name>
<feature type="transmembrane region" description="Helical" evidence="9">
    <location>
        <begin position="467"/>
        <end position="491"/>
    </location>
</feature>
<sequence length="660" mass="72425">MKFSIVSSLILLQTLACSALNAPFTVSGRWIHDSQGQVFTYAGANWPGAGEVIIPEGMQYASIASTVSKLKSLGMNVIRLTFPIQLVDDILENGGDVTVQNSLINALGATNGTKVFNEIRQVNPQITSSTTRLQVYDMVAAECNRQGIYVHLDNHVSKAMWCCSHTDGNAWFGDTYFDVAKWMRGLEYMVSHAKSWPNFVSIGLRNELRQPATPNPQYPYNWDTWYTEMTTAAKRVNAANPNALIFLSGLNYDTTLSPIPTASDLGNGVTFRLSDFSFRNKLVLELHNYDTGATSCSALSGSLWNNGFNALNSSDPSIENSMPVVLTEFGFAQDATTWEGVYASCLRTWIPEQHAGWITWVLVGSYYIRSGIQDMDETWGMLDHTWSDWRSPDAINQGLKSHGSITMSSNTVPVEPAVEQRNQMHSSTEQHAEAGAFVRDAIIGFADGLTVPFALTAGLSSLGSSKLVIVGGLAELFSGAISMGLGAYLAAVTDRDHYTSEEKREREEVRTKPEAEIEEIHEILSGYGISTEASQMVVDCLARDEENWIRFMMDFELKLEKPNVSQAWISAATMGISYFIGGLLPMIPYFAMANVTHALFVSIGVTFVILLSFGFIKNYVMIKTKRAGLFGAVQTVFIGALAAGTSYGIVYGIDHSNIHG</sequence>
<dbReference type="GO" id="GO:0005384">
    <property type="term" value="F:manganese ion transmembrane transporter activity"/>
    <property type="evidence" value="ECO:0007669"/>
    <property type="project" value="InterPro"/>
</dbReference>
<dbReference type="CDD" id="cd02435">
    <property type="entry name" value="CCC1"/>
    <property type="match status" value="1"/>
</dbReference>
<dbReference type="EMBL" id="NIDN02000020">
    <property type="protein sequence ID" value="RLM00073.1"/>
    <property type="molecule type" value="Genomic_DNA"/>
</dbReference>
<dbReference type="STRING" id="1245748.A0A3R7IIX8"/>
<evidence type="ECO:0000256" key="10">
    <source>
        <dbReference type="SAM" id="SignalP"/>
    </source>
</evidence>
<feature type="domain" description="Glycoside hydrolase family 5" evidence="11">
    <location>
        <begin position="57"/>
        <end position="362"/>
    </location>
</feature>
<comment type="similarity">
    <text evidence="2">Belongs to the glycosyl hydrolase 5 (cellulase A) family.</text>
</comment>
<evidence type="ECO:0000256" key="9">
    <source>
        <dbReference type="SAM" id="Phobius"/>
    </source>
</evidence>
<evidence type="ECO:0000313" key="13">
    <source>
        <dbReference type="Proteomes" id="UP000215289"/>
    </source>
</evidence>
<dbReference type="GO" id="GO:0004553">
    <property type="term" value="F:hydrolase activity, hydrolyzing O-glycosyl compounds"/>
    <property type="evidence" value="ECO:0007669"/>
    <property type="project" value="InterPro"/>
</dbReference>
<dbReference type="AlphaFoldDB" id="A0A3R7IIX8"/>
<feature type="signal peptide" evidence="10">
    <location>
        <begin position="1"/>
        <end position="19"/>
    </location>
</feature>
<evidence type="ECO:0000256" key="8">
    <source>
        <dbReference type="ARBA" id="ARBA00023295"/>
    </source>
</evidence>
<evidence type="ECO:0000256" key="4">
    <source>
        <dbReference type="ARBA" id="ARBA00022692"/>
    </source>
</evidence>
<accession>A0A3R7IIX8</accession>
<dbReference type="Pfam" id="PF00150">
    <property type="entry name" value="Cellulase"/>
    <property type="match status" value="1"/>
</dbReference>
<protein>
    <recommendedName>
        <fullName evidence="11">Glycoside hydrolase family 5 domain-containing protein</fullName>
    </recommendedName>
</protein>
<dbReference type="GO" id="GO:0000272">
    <property type="term" value="P:polysaccharide catabolic process"/>
    <property type="evidence" value="ECO:0007669"/>
    <property type="project" value="InterPro"/>
</dbReference>
<dbReference type="PANTHER" id="PTHR31263:SF0">
    <property type="entry name" value="CELLULASE FAMILY PROTEIN (AFU_ORTHOLOGUE AFUA_5G14560)"/>
    <property type="match status" value="1"/>
</dbReference>
<feature type="transmembrane region" description="Helical" evidence="9">
    <location>
        <begin position="567"/>
        <end position="591"/>
    </location>
</feature>
<evidence type="ECO:0000256" key="5">
    <source>
        <dbReference type="ARBA" id="ARBA00022801"/>
    </source>
</evidence>
<comment type="similarity">
    <text evidence="3">Belongs to the CCC1 family.</text>
</comment>